<keyword evidence="3" id="KW-1185">Reference proteome</keyword>
<dbReference type="STRING" id="521013.SAMN04488567_2598"/>
<gene>
    <name evidence="2" type="ORF">SAMN04488567_2598</name>
</gene>
<sequence>MEKIVTMRPGPPLPPPLPTAATGPARARGAGHENFPVASRLLPARLRPAVMAFYRVVRAADDIADAPDMAARAKLAGLDAIEAGLRGRAGGDPRGPALRAALAEVGRPGLERHALAMLDAFRADVAARPCADWEALMAYCRSSAVPVGRFLLELHGEGRDGQGASDALCCALQVLNHLQDLGEDRRDLGRVYLPADMIAAAGGRAEGLAARRLDPALRAAVDRALDACDPLLAEAAHLPGRLRSRRLAAEARAIVVLARRLQRRLRRADPLAGRVAPARGDALAAALAAAAELARPRQGAGR</sequence>
<dbReference type="SFLD" id="SFLDG01018">
    <property type="entry name" value="Squalene/Phytoene_Synthase_Lik"/>
    <property type="match status" value="1"/>
</dbReference>
<dbReference type="Pfam" id="PF00494">
    <property type="entry name" value="SQS_PSY"/>
    <property type="match status" value="1"/>
</dbReference>
<reference evidence="3" key="1">
    <citation type="submission" date="2016-10" db="EMBL/GenBank/DDBJ databases">
        <authorList>
            <person name="Varghese N."/>
            <person name="Submissions S."/>
        </authorList>
    </citation>
    <scope>NUCLEOTIDE SEQUENCE [LARGE SCALE GENOMIC DNA]</scope>
    <source>
        <strain evidence="3">DSM 21424</strain>
    </source>
</reference>
<evidence type="ECO:0000313" key="2">
    <source>
        <dbReference type="EMBL" id="SDE80175.1"/>
    </source>
</evidence>
<dbReference type="EMBL" id="FNAT01000004">
    <property type="protein sequence ID" value="SDE80175.1"/>
    <property type="molecule type" value="Genomic_DNA"/>
</dbReference>
<dbReference type="SFLD" id="SFLDS00005">
    <property type="entry name" value="Isoprenoid_Synthase_Type_I"/>
    <property type="match status" value="1"/>
</dbReference>
<name>A0A1G7FWQ1_9RHOB</name>
<dbReference type="PANTHER" id="PTHR31480">
    <property type="entry name" value="BIFUNCTIONAL LYCOPENE CYCLASE/PHYTOENE SYNTHASE"/>
    <property type="match status" value="1"/>
</dbReference>
<dbReference type="RefSeq" id="WP_207497501.1">
    <property type="nucleotide sequence ID" value="NZ_FNAT01000004.1"/>
</dbReference>
<feature type="compositionally biased region" description="Low complexity" evidence="1">
    <location>
        <begin position="19"/>
        <end position="28"/>
    </location>
</feature>
<dbReference type="AlphaFoldDB" id="A0A1G7FWQ1"/>
<dbReference type="Gene3D" id="1.10.600.10">
    <property type="entry name" value="Farnesyl Diphosphate Synthase"/>
    <property type="match status" value="1"/>
</dbReference>
<dbReference type="InterPro" id="IPR008949">
    <property type="entry name" value="Isoprenoid_synthase_dom_sf"/>
</dbReference>
<organism evidence="2 3">
    <name type="scientific">Limimaricola pyoseonensis</name>
    <dbReference type="NCBI Taxonomy" id="521013"/>
    <lineage>
        <taxon>Bacteria</taxon>
        <taxon>Pseudomonadati</taxon>
        <taxon>Pseudomonadota</taxon>
        <taxon>Alphaproteobacteria</taxon>
        <taxon>Rhodobacterales</taxon>
        <taxon>Paracoccaceae</taxon>
        <taxon>Limimaricola</taxon>
    </lineage>
</organism>
<protein>
    <submittedName>
        <fullName evidence="2">Squalene synthase HpnC</fullName>
    </submittedName>
</protein>
<evidence type="ECO:0000256" key="1">
    <source>
        <dbReference type="SAM" id="MobiDB-lite"/>
    </source>
</evidence>
<dbReference type="GO" id="GO:0016765">
    <property type="term" value="F:transferase activity, transferring alkyl or aryl (other than methyl) groups"/>
    <property type="evidence" value="ECO:0007669"/>
    <property type="project" value="UniProtKB-ARBA"/>
</dbReference>
<dbReference type="SUPFAM" id="SSF48576">
    <property type="entry name" value="Terpenoid synthases"/>
    <property type="match status" value="1"/>
</dbReference>
<proteinExistence type="predicted"/>
<accession>A0A1G7FWQ1</accession>
<feature type="region of interest" description="Disordered" evidence="1">
    <location>
        <begin position="1"/>
        <end position="30"/>
    </location>
</feature>
<feature type="compositionally biased region" description="Pro residues" evidence="1">
    <location>
        <begin position="9"/>
        <end position="18"/>
    </location>
</feature>
<dbReference type="InterPro" id="IPR002060">
    <property type="entry name" value="Squ/phyt_synthse"/>
</dbReference>
<dbReference type="Proteomes" id="UP000198922">
    <property type="component" value="Unassembled WGS sequence"/>
</dbReference>
<evidence type="ECO:0000313" key="3">
    <source>
        <dbReference type="Proteomes" id="UP000198922"/>
    </source>
</evidence>